<evidence type="ECO:0000313" key="3">
    <source>
        <dbReference type="Proteomes" id="UP000596742"/>
    </source>
</evidence>
<evidence type="ECO:0000313" key="2">
    <source>
        <dbReference type="EMBL" id="VDI72418.1"/>
    </source>
</evidence>
<protein>
    <submittedName>
        <fullName evidence="2">Uncharacterized protein</fullName>
    </submittedName>
</protein>
<dbReference type="Proteomes" id="UP000596742">
    <property type="component" value="Unassembled WGS sequence"/>
</dbReference>
<accession>A0A8B6H1N5</accession>
<dbReference type="EMBL" id="UYJE01009321">
    <property type="protein sequence ID" value="VDI72418.1"/>
    <property type="molecule type" value="Genomic_DNA"/>
</dbReference>
<feature type="compositionally biased region" description="Basic and acidic residues" evidence="1">
    <location>
        <begin position="108"/>
        <end position="127"/>
    </location>
</feature>
<keyword evidence="3" id="KW-1185">Reference proteome</keyword>
<dbReference type="AlphaFoldDB" id="A0A8B6H1N5"/>
<evidence type="ECO:0000256" key="1">
    <source>
        <dbReference type="SAM" id="MobiDB-lite"/>
    </source>
</evidence>
<comment type="caution">
    <text evidence="2">The sequence shown here is derived from an EMBL/GenBank/DDBJ whole genome shotgun (WGS) entry which is preliminary data.</text>
</comment>
<name>A0A8B6H1N5_MYTGA</name>
<organism evidence="2 3">
    <name type="scientific">Mytilus galloprovincialis</name>
    <name type="common">Mediterranean mussel</name>
    <dbReference type="NCBI Taxonomy" id="29158"/>
    <lineage>
        <taxon>Eukaryota</taxon>
        <taxon>Metazoa</taxon>
        <taxon>Spiralia</taxon>
        <taxon>Lophotrochozoa</taxon>
        <taxon>Mollusca</taxon>
        <taxon>Bivalvia</taxon>
        <taxon>Autobranchia</taxon>
        <taxon>Pteriomorphia</taxon>
        <taxon>Mytilida</taxon>
        <taxon>Mytiloidea</taxon>
        <taxon>Mytilidae</taxon>
        <taxon>Mytilinae</taxon>
        <taxon>Mytilus</taxon>
    </lineage>
</organism>
<reference evidence="2" key="1">
    <citation type="submission" date="2018-11" db="EMBL/GenBank/DDBJ databases">
        <authorList>
            <person name="Alioto T."/>
            <person name="Alioto T."/>
        </authorList>
    </citation>
    <scope>NUCLEOTIDE SEQUENCE</scope>
</reference>
<sequence length="127" mass="14653">MRKVLSQREGERRTVIRGRSAVTIGRTNEEGALSQREGERRTVIRGRLLVTIGRENEEGVWAQKKGERRTVIRCHVWKKDQRKGKGKSKEGNFALMDKGKMTLPQTMQDKECQPSCITEERSTVQNR</sequence>
<gene>
    <name evidence="2" type="ORF">MGAL_10B029989</name>
</gene>
<feature type="region of interest" description="Disordered" evidence="1">
    <location>
        <begin position="79"/>
        <end position="127"/>
    </location>
</feature>
<proteinExistence type="predicted"/>